<comment type="caution">
    <text evidence="1">The sequence shown here is derived from an EMBL/GenBank/DDBJ whole genome shotgun (WGS) entry which is preliminary data.</text>
</comment>
<dbReference type="Proteomes" id="UP000887159">
    <property type="component" value="Unassembled WGS sequence"/>
</dbReference>
<keyword evidence="2" id="KW-1185">Reference proteome</keyword>
<organism evidence="1 2">
    <name type="scientific">Trichonephila clavipes</name>
    <name type="common">Golden silk orbweaver</name>
    <name type="synonym">Nephila clavipes</name>
    <dbReference type="NCBI Taxonomy" id="2585209"/>
    <lineage>
        <taxon>Eukaryota</taxon>
        <taxon>Metazoa</taxon>
        <taxon>Ecdysozoa</taxon>
        <taxon>Arthropoda</taxon>
        <taxon>Chelicerata</taxon>
        <taxon>Arachnida</taxon>
        <taxon>Araneae</taxon>
        <taxon>Araneomorphae</taxon>
        <taxon>Entelegynae</taxon>
        <taxon>Araneoidea</taxon>
        <taxon>Nephilidae</taxon>
        <taxon>Trichonephila</taxon>
    </lineage>
</organism>
<dbReference type="AlphaFoldDB" id="A0A8X6VJS8"/>
<sequence>MGPSSQPTIINLCPLISDLTGCLNGHSLLSQYCNQITGADFLHHYRSTFVMVDSLTKLKTQNMMQQRNNSGIKAVNGNIKFHWLLAEFPSLVEDVSTPPGS</sequence>
<evidence type="ECO:0000313" key="2">
    <source>
        <dbReference type="Proteomes" id="UP000887159"/>
    </source>
</evidence>
<reference evidence="1" key="1">
    <citation type="submission" date="2020-08" db="EMBL/GenBank/DDBJ databases">
        <title>Multicomponent nature underlies the extraordinary mechanical properties of spider dragline silk.</title>
        <authorList>
            <person name="Kono N."/>
            <person name="Nakamura H."/>
            <person name="Mori M."/>
            <person name="Yoshida Y."/>
            <person name="Ohtoshi R."/>
            <person name="Malay A.D."/>
            <person name="Moran D.A.P."/>
            <person name="Tomita M."/>
            <person name="Numata K."/>
            <person name="Arakawa K."/>
        </authorList>
    </citation>
    <scope>NUCLEOTIDE SEQUENCE</scope>
</reference>
<dbReference type="EMBL" id="BMAU01021292">
    <property type="protein sequence ID" value="GFY09849.1"/>
    <property type="molecule type" value="Genomic_DNA"/>
</dbReference>
<name>A0A8X6VJS8_TRICX</name>
<accession>A0A8X6VJS8</accession>
<gene>
    <name evidence="1" type="ORF">TNCV_3698111</name>
</gene>
<proteinExistence type="predicted"/>
<protein>
    <submittedName>
        <fullName evidence="1">Uncharacterized protein</fullName>
    </submittedName>
</protein>
<evidence type="ECO:0000313" key="1">
    <source>
        <dbReference type="EMBL" id="GFY09849.1"/>
    </source>
</evidence>